<feature type="domain" description="DUF5641" evidence="1">
    <location>
        <begin position="113"/>
        <end position="172"/>
    </location>
</feature>
<dbReference type="Pfam" id="PF18701">
    <property type="entry name" value="DUF5641"/>
    <property type="match status" value="1"/>
</dbReference>
<accession>A0A6G0Z9F0</accession>
<dbReference type="InterPro" id="IPR040676">
    <property type="entry name" value="DUF5641"/>
</dbReference>
<dbReference type="Proteomes" id="UP000478052">
    <property type="component" value="Unassembled WGS sequence"/>
</dbReference>
<sequence>MSKQFRSPKLTLAMQLALQLPQCFTFRGPLGSGCKIHEKLLIRVVGAHILTYEELTTVVRQIKSVLNSRPFTPLSSDLRLLGGLTPDHFLIGQPLLSVSEPNVLDAPSHLTSREKLVHQCYQAFWKMWSSEYLNSLQLLSKWTSTDTQLRVGDLVLIKDSSTPLCWLLGIMHTCQLFSLPKFKTQIAPMLLGRIIELLPGQGTLVRLVVKLVRLPTE</sequence>
<keyword evidence="3" id="KW-1185">Reference proteome</keyword>
<name>A0A6G0Z9F0_APHCR</name>
<comment type="caution">
    <text evidence="2">The sequence shown here is derived from an EMBL/GenBank/DDBJ whole genome shotgun (WGS) entry which is preliminary data.</text>
</comment>
<gene>
    <name evidence="2" type="ORF">FWK35_00011445</name>
</gene>
<reference evidence="2 3" key="1">
    <citation type="submission" date="2019-08" db="EMBL/GenBank/DDBJ databases">
        <title>Whole genome of Aphis craccivora.</title>
        <authorList>
            <person name="Voronova N.V."/>
            <person name="Shulinski R.S."/>
            <person name="Bandarenka Y.V."/>
            <person name="Zhorov D.G."/>
            <person name="Warner D."/>
        </authorList>
    </citation>
    <scope>NUCLEOTIDE SEQUENCE [LARGE SCALE GENOMIC DNA]</scope>
    <source>
        <strain evidence="2">180601</strain>
        <tissue evidence="2">Whole Body</tissue>
    </source>
</reference>
<dbReference type="EMBL" id="VUJU01001022">
    <property type="protein sequence ID" value="KAF0767212.1"/>
    <property type="molecule type" value="Genomic_DNA"/>
</dbReference>
<proteinExistence type="predicted"/>
<dbReference type="PANTHER" id="PTHR47331">
    <property type="entry name" value="PHD-TYPE DOMAIN-CONTAINING PROTEIN"/>
    <property type="match status" value="1"/>
</dbReference>
<evidence type="ECO:0000259" key="1">
    <source>
        <dbReference type="Pfam" id="PF18701"/>
    </source>
</evidence>
<organism evidence="2 3">
    <name type="scientific">Aphis craccivora</name>
    <name type="common">Cowpea aphid</name>
    <dbReference type="NCBI Taxonomy" id="307492"/>
    <lineage>
        <taxon>Eukaryota</taxon>
        <taxon>Metazoa</taxon>
        <taxon>Ecdysozoa</taxon>
        <taxon>Arthropoda</taxon>
        <taxon>Hexapoda</taxon>
        <taxon>Insecta</taxon>
        <taxon>Pterygota</taxon>
        <taxon>Neoptera</taxon>
        <taxon>Paraneoptera</taxon>
        <taxon>Hemiptera</taxon>
        <taxon>Sternorrhyncha</taxon>
        <taxon>Aphidomorpha</taxon>
        <taxon>Aphidoidea</taxon>
        <taxon>Aphididae</taxon>
        <taxon>Aphidini</taxon>
        <taxon>Aphis</taxon>
        <taxon>Aphis</taxon>
    </lineage>
</organism>
<evidence type="ECO:0000313" key="3">
    <source>
        <dbReference type="Proteomes" id="UP000478052"/>
    </source>
</evidence>
<dbReference type="AlphaFoldDB" id="A0A6G0Z9F0"/>
<evidence type="ECO:0000313" key="2">
    <source>
        <dbReference type="EMBL" id="KAF0767212.1"/>
    </source>
</evidence>
<protein>
    <recommendedName>
        <fullName evidence="1">DUF5641 domain-containing protein</fullName>
    </recommendedName>
</protein>
<dbReference type="OrthoDB" id="6623406at2759"/>